<dbReference type="NCBIfam" id="TIGR01509">
    <property type="entry name" value="HAD-SF-IA-v3"/>
    <property type="match status" value="1"/>
</dbReference>
<dbReference type="AlphaFoldDB" id="A0A5B8NK18"/>
<keyword evidence="2" id="KW-1185">Reference proteome</keyword>
<dbReference type="InterPro" id="IPR023214">
    <property type="entry name" value="HAD_sf"/>
</dbReference>
<dbReference type="GO" id="GO:0016787">
    <property type="term" value="F:hydrolase activity"/>
    <property type="evidence" value="ECO:0007669"/>
    <property type="project" value="UniProtKB-KW"/>
</dbReference>
<proteinExistence type="predicted"/>
<sequence length="219" mass="24842">MAQAKVIFFDAVGTLFGVKGSVGEVYSRIGRSFGVLTSPEELDQAFYEVFKASSPLAFPDVPTPQIPEKEFQWWRDITKLTFQKVGVAHKFLDFDVFFTRLYKHFATASPWEVYPDVIPSLQRWQEQGVELGIISNFDSRLYAVLVALNLRSFFSSITISSEVGAAKPDPQIFESAIAQYQVKPEETWHIGDSRREDYEGAKAAGMQAFLLKRRSLVLR</sequence>
<name>A0A5B8NK18_9CHRO</name>
<keyword evidence="1" id="KW-0378">Hydrolase</keyword>
<dbReference type="InterPro" id="IPR044924">
    <property type="entry name" value="HAD-SF_hydro_IA_REG-2-like_cap"/>
</dbReference>
<protein>
    <submittedName>
        <fullName evidence="1">HAD family hydrolase</fullName>
    </submittedName>
</protein>
<dbReference type="PRINTS" id="PR00413">
    <property type="entry name" value="HADHALOGNASE"/>
</dbReference>
<dbReference type="EMBL" id="CP042326">
    <property type="protein sequence ID" value="QDZ39394.1"/>
    <property type="molecule type" value="Genomic_DNA"/>
</dbReference>
<dbReference type="InterPro" id="IPR006549">
    <property type="entry name" value="HAD-SF_hydro_IIIA"/>
</dbReference>
<dbReference type="Gene3D" id="3.40.50.1000">
    <property type="entry name" value="HAD superfamily/HAD-like"/>
    <property type="match status" value="1"/>
</dbReference>
<dbReference type="CDD" id="cd16415">
    <property type="entry name" value="HAD_dREG-2_like"/>
    <property type="match status" value="1"/>
</dbReference>
<dbReference type="NCBIfam" id="TIGR02252">
    <property type="entry name" value="DREG-2"/>
    <property type="match status" value="1"/>
</dbReference>
<dbReference type="OrthoDB" id="9809962at2"/>
<dbReference type="SFLD" id="SFLDS00003">
    <property type="entry name" value="Haloacid_Dehalogenase"/>
    <property type="match status" value="1"/>
</dbReference>
<dbReference type="PANTHER" id="PTHR46191">
    <property type="match status" value="1"/>
</dbReference>
<dbReference type="SFLD" id="SFLDG01129">
    <property type="entry name" value="C1.5:_HAD__Beta-PGM__Phosphata"/>
    <property type="match status" value="1"/>
</dbReference>
<dbReference type="Gene3D" id="1.10.150.720">
    <property type="entry name" value="Haloacid dehalogenase-like hydrolase"/>
    <property type="match status" value="1"/>
</dbReference>
<evidence type="ECO:0000313" key="2">
    <source>
        <dbReference type="Proteomes" id="UP000318453"/>
    </source>
</evidence>
<gene>
    <name evidence="1" type="ORF">FRE64_05300</name>
</gene>
<dbReference type="InterPro" id="IPR036412">
    <property type="entry name" value="HAD-like_sf"/>
</dbReference>
<dbReference type="RefSeq" id="WP_146294997.1">
    <property type="nucleotide sequence ID" value="NZ_CP042326.1"/>
</dbReference>
<dbReference type="SUPFAM" id="SSF56784">
    <property type="entry name" value="HAD-like"/>
    <property type="match status" value="1"/>
</dbReference>
<dbReference type="Pfam" id="PF00702">
    <property type="entry name" value="Hydrolase"/>
    <property type="match status" value="1"/>
</dbReference>
<dbReference type="NCBIfam" id="TIGR01662">
    <property type="entry name" value="HAD-SF-IIIA"/>
    <property type="match status" value="1"/>
</dbReference>
<dbReference type="PANTHER" id="PTHR46191:SF2">
    <property type="entry name" value="HALOACID DEHALOGENASE-LIKE HYDROLASE DOMAIN-CONTAINING PROTEIN 3"/>
    <property type="match status" value="1"/>
</dbReference>
<reference evidence="1 2" key="1">
    <citation type="submission" date="2019-08" db="EMBL/GenBank/DDBJ databases">
        <title>Carotenoids and Carotenoid Binding Proteins in the Halophilic Cyanobacterium Euhalothece sp. ZM00.</title>
        <authorList>
            <person name="Cho S.M."/>
            <person name="Song J.Y."/>
            <person name="Park Y.-I."/>
        </authorList>
    </citation>
    <scope>NUCLEOTIDE SEQUENCE [LARGE SCALE GENOMIC DNA]</scope>
    <source>
        <strain evidence="1 2">Z-M001</strain>
    </source>
</reference>
<dbReference type="InterPro" id="IPR051828">
    <property type="entry name" value="HAD-like_hydrolase_domain"/>
</dbReference>
<dbReference type="Proteomes" id="UP000318453">
    <property type="component" value="Chromosome"/>
</dbReference>
<organism evidence="1 2">
    <name type="scientific">Euhalothece natronophila Z-M001</name>
    <dbReference type="NCBI Taxonomy" id="522448"/>
    <lineage>
        <taxon>Bacteria</taxon>
        <taxon>Bacillati</taxon>
        <taxon>Cyanobacteriota</taxon>
        <taxon>Cyanophyceae</taxon>
        <taxon>Oscillatoriophycideae</taxon>
        <taxon>Chroococcales</taxon>
        <taxon>Halothecacae</taxon>
        <taxon>Halothece cluster</taxon>
        <taxon>Euhalothece</taxon>
    </lineage>
</organism>
<evidence type="ECO:0000313" key="1">
    <source>
        <dbReference type="EMBL" id="QDZ39394.1"/>
    </source>
</evidence>
<dbReference type="NCBIfam" id="TIGR01549">
    <property type="entry name" value="HAD-SF-IA-v1"/>
    <property type="match status" value="1"/>
</dbReference>
<dbReference type="KEGG" id="enn:FRE64_05300"/>
<dbReference type="InterPro" id="IPR006439">
    <property type="entry name" value="HAD-SF_hydro_IA"/>
</dbReference>
<dbReference type="InterPro" id="IPR011949">
    <property type="entry name" value="HAD-SF_hydro_IA_REG-2-like"/>
</dbReference>
<accession>A0A5B8NK18</accession>